<name>A0A5D0MFW2_9BACT</name>
<proteinExistence type="predicted"/>
<organism evidence="2 3">
    <name type="scientific">Candidatus Mcinerneyibacterium aminivorans</name>
    <dbReference type="NCBI Taxonomy" id="2703815"/>
    <lineage>
        <taxon>Bacteria</taxon>
        <taxon>Candidatus Macinerneyibacteriota</taxon>
        <taxon>Candidatus Mcinerneyibacteria</taxon>
        <taxon>Candidatus Mcinerneyibacteriales</taxon>
        <taxon>Candidatus Mcinerneyibacteriaceae</taxon>
        <taxon>Candidatus Mcinerneyibacterium</taxon>
    </lineage>
</organism>
<gene>
    <name evidence="2" type="ORF">FXF47_07465</name>
</gene>
<keyword evidence="1" id="KW-1133">Transmembrane helix</keyword>
<keyword evidence="1" id="KW-0812">Transmembrane</keyword>
<feature type="transmembrane region" description="Helical" evidence="1">
    <location>
        <begin position="28"/>
        <end position="48"/>
    </location>
</feature>
<keyword evidence="1" id="KW-0472">Membrane</keyword>
<comment type="caution">
    <text evidence="2">The sequence shown here is derived from an EMBL/GenBank/DDBJ whole genome shotgun (WGS) entry which is preliminary data.</text>
</comment>
<feature type="transmembrane region" description="Helical" evidence="1">
    <location>
        <begin position="63"/>
        <end position="81"/>
    </location>
</feature>
<evidence type="ECO:0000256" key="1">
    <source>
        <dbReference type="SAM" id="Phobius"/>
    </source>
</evidence>
<feature type="transmembrane region" description="Helical" evidence="1">
    <location>
        <begin position="5"/>
        <end position="22"/>
    </location>
</feature>
<sequence>MLYYIIKIFLSAIIVVVVSEIAKRSSLLGGLIASLPLTSILALIWLYFDTRSIQKVINLSQSIFWLVLPSLILFVILPILLKKGINFYLSLTISAIVMMLFYGVIMYTVQKI</sequence>
<dbReference type="InterPro" id="IPR058117">
    <property type="entry name" value="BV97_02767-like"/>
</dbReference>
<dbReference type="Proteomes" id="UP000324143">
    <property type="component" value="Unassembled WGS sequence"/>
</dbReference>
<accession>A0A5D0MFW2</accession>
<protein>
    <submittedName>
        <fullName evidence="2">DUF3147 family protein</fullName>
    </submittedName>
</protein>
<evidence type="ECO:0000313" key="3">
    <source>
        <dbReference type="Proteomes" id="UP000324143"/>
    </source>
</evidence>
<reference evidence="2" key="1">
    <citation type="submission" date="2019-08" db="EMBL/GenBank/DDBJ databases">
        <title>Genomic characterization of a novel candidate phylum (ARYD3) from a high temperature, high salinity tertiary oil reservoir in north central Oklahoma, USA.</title>
        <authorList>
            <person name="Youssef N.H."/>
            <person name="Yadav A."/>
            <person name="Elshahed M.S."/>
        </authorList>
    </citation>
    <scope>NUCLEOTIDE SEQUENCE [LARGE SCALE GENOMIC DNA]</scope>
    <source>
        <strain evidence="2">ARYD3</strain>
    </source>
</reference>
<keyword evidence="3" id="KW-1185">Reference proteome</keyword>
<feature type="transmembrane region" description="Helical" evidence="1">
    <location>
        <begin position="87"/>
        <end position="109"/>
    </location>
</feature>
<dbReference type="AlphaFoldDB" id="A0A5D0MFW2"/>
<dbReference type="EMBL" id="VSIX01000076">
    <property type="protein sequence ID" value="TYB30785.1"/>
    <property type="molecule type" value="Genomic_DNA"/>
</dbReference>
<dbReference type="NCBIfam" id="NF006749">
    <property type="entry name" value="PRK09272.1-2"/>
    <property type="match status" value="1"/>
</dbReference>
<evidence type="ECO:0000313" key="2">
    <source>
        <dbReference type="EMBL" id="TYB30785.1"/>
    </source>
</evidence>